<dbReference type="Pfam" id="PF01494">
    <property type="entry name" value="FAD_binding_3"/>
    <property type="match status" value="2"/>
</dbReference>
<evidence type="ECO:0000256" key="4">
    <source>
        <dbReference type="ARBA" id="ARBA00023002"/>
    </source>
</evidence>
<dbReference type="InterPro" id="IPR050493">
    <property type="entry name" value="FAD-dep_Monooxygenase_BioMet"/>
</dbReference>
<proteinExistence type="inferred from homology"/>
<gene>
    <name evidence="8" type="ORF">SISSUDRAFT_1035114</name>
</gene>
<feature type="coiled-coil region" evidence="6">
    <location>
        <begin position="378"/>
        <end position="405"/>
    </location>
</feature>
<name>A0A166B8W3_9AGAM</name>
<reference evidence="8 9" key="1">
    <citation type="journal article" date="2016" name="Mol. Biol. Evol.">
        <title>Comparative Genomics of Early-Diverging Mushroom-Forming Fungi Provides Insights into the Origins of Lignocellulose Decay Capabilities.</title>
        <authorList>
            <person name="Nagy L.G."/>
            <person name="Riley R."/>
            <person name="Tritt A."/>
            <person name="Adam C."/>
            <person name="Daum C."/>
            <person name="Floudas D."/>
            <person name="Sun H."/>
            <person name="Yadav J.S."/>
            <person name="Pangilinan J."/>
            <person name="Larsson K.H."/>
            <person name="Matsuura K."/>
            <person name="Barry K."/>
            <person name="Labutti K."/>
            <person name="Kuo R."/>
            <person name="Ohm R.A."/>
            <person name="Bhattacharya S.S."/>
            <person name="Shirouzu T."/>
            <person name="Yoshinaga Y."/>
            <person name="Martin F.M."/>
            <person name="Grigoriev I.V."/>
            <person name="Hibbett D.S."/>
        </authorList>
    </citation>
    <scope>NUCLEOTIDE SEQUENCE [LARGE SCALE GENOMIC DNA]</scope>
    <source>
        <strain evidence="8 9">HHB10207 ss-3</strain>
    </source>
</reference>
<dbReference type="PANTHER" id="PTHR13789">
    <property type="entry name" value="MONOOXYGENASE"/>
    <property type="match status" value="1"/>
</dbReference>
<keyword evidence="6" id="KW-0175">Coiled coil</keyword>
<dbReference type="GO" id="GO:0004497">
    <property type="term" value="F:monooxygenase activity"/>
    <property type="evidence" value="ECO:0007669"/>
    <property type="project" value="UniProtKB-KW"/>
</dbReference>
<keyword evidence="3" id="KW-0274">FAD</keyword>
<dbReference type="PANTHER" id="PTHR13789:SF215">
    <property type="entry name" value="FAD-BINDING DOMAIN-CONTAINING PROTEIN-RELATED"/>
    <property type="match status" value="1"/>
</dbReference>
<keyword evidence="4" id="KW-0560">Oxidoreductase</keyword>
<organism evidence="8 9">
    <name type="scientific">Sistotremastrum suecicum HHB10207 ss-3</name>
    <dbReference type="NCBI Taxonomy" id="1314776"/>
    <lineage>
        <taxon>Eukaryota</taxon>
        <taxon>Fungi</taxon>
        <taxon>Dikarya</taxon>
        <taxon>Basidiomycota</taxon>
        <taxon>Agaricomycotina</taxon>
        <taxon>Agaricomycetes</taxon>
        <taxon>Sistotremastrales</taxon>
        <taxon>Sistotremastraceae</taxon>
        <taxon>Sistotremastrum</taxon>
    </lineage>
</organism>
<dbReference type="InterPro" id="IPR036188">
    <property type="entry name" value="FAD/NAD-bd_sf"/>
</dbReference>
<evidence type="ECO:0000256" key="6">
    <source>
        <dbReference type="SAM" id="Coils"/>
    </source>
</evidence>
<comment type="similarity">
    <text evidence="1">Belongs to the paxM FAD-dependent monooxygenase family.</text>
</comment>
<dbReference type="AlphaFoldDB" id="A0A166B8W3"/>
<dbReference type="SUPFAM" id="SSF51905">
    <property type="entry name" value="FAD/NAD(P)-binding domain"/>
    <property type="match status" value="1"/>
</dbReference>
<evidence type="ECO:0000256" key="1">
    <source>
        <dbReference type="ARBA" id="ARBA00007992"/>
    </source>
</evidence>
<accession>A0A166B8W3</accession>
<keyword evidence="5" id="KW-0503">Monooxygenase</keyword>
<dbReference type="Gene3D" id="3.50.50.60">
    <property type="entry name" value="FAD/NAD(P)-binding domain"/>
    <property type="match status" value="1"/>
</dbReference>
<evidence type="ECO:0000256" key="3">
    <source>
        <dbReference type="ARBA" id="ARBA00022827"/>
    </source>
</evidence>
<evidence type="ECO:0000313" key="8">
    <source>
        <dbReference type="EMBL" id="KZT36109.1"/>
    </source>
</evidence>
<evidence type="ECO:0000259" key="7">
    <source>
        <dbReference type="Pfam" id="PF01494"/>
    </source>
</evidence>
<dbReference type="GO" id="GO:0071949">
    <property type="term" value="F:FAD binding"/>
    <property type="evidence" value="ECO:0007669"/>
    <property type="project" value="InterPro"/>
</dbReference>
<sequence>MDSPPLRIIIVGAGIVGLSLSIMLRKAGHHVEIYEKSKFSQEVGVAIAMGPNAMRGLLSLGLDPKKARAVDHLQSKLFWKDKTDGDPDSVTGKNLEETYGTAGDLQQPYYFFHRVDLHNELKKLATAPSVNAEEKPVEIHLGSPVVSCATEEAIITLKDGRTIQGDLIIGADGINSTIRRFVLGQEIDPQPSNSVIYRSVIPFEKVANNPIFTWITKLPEAITINITFLYIHAEKHIRINERIYKKPNLTVLENISSPSSTEDWLETFSDFAPRYLEFIKLTTSVTIWPFLIWDELPTWTNKRVCILGDAAHAMFPTLAQGAAQGIEDAIVLGTLLPRGTPNNRETLAARLKLFESLRKPRASKVQTLSNRPGRGLPRANLEGELEEWLYRYDAAEEARKALDSELLLHLAKL</sequence>
<protein>
    <submittedName>
        <fullName evidence="8">FAD/NAD(P)-binding domain-containing protein</fullName>
    </submittedName>
</protein>
<evidence type="ECO:0000313" key="9">
    <source>
        <dbReference type="Proteomes" id="UP000076798"/>
    </source>
</evidence>
<evidence type="ECO:0000256" key="2">
    <source>
        <dbReference type="ARBA" id="ARBA00022630"/>
    </source>
</evidence>
<dbReference type="STRING" id="1314776.A0A166B8W3"/>
<evidence type="ECO:0000256" key="5">
    <source>
        <dbReference type="ARBA" id="ARBA00023033"/>
    </source>
</evidence>
<dbReference type="EMBL" id="KV428117">
    <property type="protein sequence ID" value="KZT36109.1"/>
    <property type="molecule type" value="Genomic_DNA"/>
</dbReference>
<keyword evidence="9" id="KW-1185">Reference proteome</keyword>
<dbReference type="PRINTS" id="PR00420">
    <property type="entry name" value="RNGMNOXGNASE"/>
</dbReference>
<keyword evidence="2" id="KW-0285">Flavoprotein</keyword>
<dbReference type="InterPro" id="IPR002938">
    <property type="entry name" value="FAD-bd"/>
</dbReference>
<dbReference type="OrthoDB" id="9993796at2759"/>
<feature type="domain" description="FAD-binding" evidence="7">
    <location>
        <begin position="298"/>
        <end position="365"/>
    </location>
</feature>
<dbReference type="Proteomes" id="UP000076798">
    <property type="component" value="Unassembled WGS sequence"/>
</dbReference>
<feature type="domain" description="FAD-binding" evidence="7">
    <location>
        <begin position="8"/>
        <end position="181"/>
    </location>
</feature>